<comment type="caution">
    <text evidence="2">The sequence shown here is derived from an EMBL/GenBank/DDBJ whole genome shotgun (WGS) entry which is preliminary data.</text>
</comment>
<keyword evidence="3" id="KW-1185">Reference proteome</keyword>
<reference evidence="2" key="1">
    <citation type="submission" date="2021-03" db="EMBL/GenBank/DDBJ databases">
        <title>Draft genome sequence of rust myrtle Austropuccinia psidii MF-1, a brazilian biotype.</title>
        <authorList>
            <person name="Quecine M.C."/>
            <person name="Pachon D.M.R."/>
            <person name="Bonatelli M.L."/>
            <person name="Correr F.H."/>
            <person name="Franceschini L.M."/>
            <person name="Leite T.F."/>
            <person name="Margarido G.R.A."/>
            <person name="Almeida C.A."/>
            <person name="Ferrarezi J.A."/>
            <person name="Labate C.A."/>
        </authorList>
    </citation>
    <scope>NUCLEOTIDE SEQUENCE</scope>
    <source>
        <strain evidence="2">MF-1</strain>
    </source>
</reference>
<proteinExistence type="predicted"/>
<dbReference type="EMBL" id="AVOT02103391">
    <property type="protein sequence ID" value="MBW0578712.1"/>
    <property type="molecule type" value="Genomic_DNA"/>
</dbReference>
<dbReference type="AlphaFoldDB" id="A0A9Q3KD72"/>
<evidence type="ECO:0000256" key="1">
    <source>
        <dbReference type="SAM" id="MobiDB-lite"/>
    </source>
</evidence>
<organism evidence="2 3">
    <name type="scientific">Austropuccinia psidii MF-1</name>
    <dbReference type="NCBI Taxonomy" id="1389203"/>
    <lineage>
        <taxon>Eukaryota</taxon>
        <taxon>Fungi</taxon>
        <taxon>Dikarya</taxon>
        <taxon>Basidiomycota</taxon>
        <taxon>Pucciniomycotina</taxon>
        <taxon>Pucciniomycetes</taxon>
        <taxon>Pucciniales</taxon>
        <taxon>Sphaerophragmiaceae</taxon>
        <taxon>Austropuccinia</taxon>
    </lineage>
</organism>
<evidence type="ECO:0000313" key="3">
    <source>
        <dbReference type="Proteomes" id="UP000765509"/>
    </source>
</evidence>
<feature type="region of interest" description="Disordered" evidence="1">
    <location>
        <begin position="41"/>
        <end position="62"/>
    </location>
</feature>
<protein>
    <submittedName>
        <fullName evidence="2">Uncharacterized protein</fullName>
    </submittedName>
</protein>
<accession>A0A9Q3KD72</accession>
<gene>
    <name evidence="2" type="ORF">O181_118427</name>
</gene>
<name>A0A9Q3KD72_9BASI</name>
<sequence length="101" mass="11174">MPPMPPSHWPNPLQPLACLRACSTLKKSIRCLPHHYLRFTPAERSGRHSNTSPPSLPSPPQPLTILTLPWHRQDMPPTLPSALLTPPPTHLMLSAASVLDQ</sequence>
<dbReference type="Proteomes" id="UP000765509">
    <property type="component" value="Unassembled WGS sequence"/>
</dbReference>
<evidence type="ECO:0000313" key="2">
    <source>
        <dbReference type="EMBL" id="MBW0578712.1"/>
    </source>
</evidence>